<accession>A0A3M7RAZ2</accession>
<dbReference type="EMBL" id="REGN01003784">
    <property type="protein sequence ID" value="RNA20772.1"/>
    <property type="molecule type" value="Genomic_DNA"/>
</dbReference>
<dbReference type="Proteomes" id="UP000276133">
    <property type="component" value="Unassembled WGS sequence"/>
</dbReference>
<dbReference type="AlphaFoldDB" id="A0A3M7RAZ2"/>
<protein>
    <submittedName>
        <fullName evidence="1">Uncharacterized protein</fullName>
    </submittedName>
</protein>
<sequence>MEILFSSFDINSHLFLSSVHEHKTPPYLFKLNYIYIFLNFNAIAPAINQLIEVRKPFSRIFCSASFSL</sequence>
<keyword evidence="2" id="KW-1185">Reference proteome</keyword>
<comment type="caution">
    <text evidence="1">The sequence shown here is derived from an EMBL/GenBank/DDBJ whole genome shotgun (WGS) entry which is preliminary data.</text>
</comment>
<evidence type="ECO:0000313" key="2">
    <source>
        <dbReference type="Proteomes" id="UP000276133"/>
    </source>
</evidence>
<reference evidence="1 2" key="1">
    <citation type="journal article" date="2018" name="Sci. Rep.">
        <title>Genomic signatures of local adaptation to the degree of environmental predictability in rotifers.</title>
        <authorList>
            <person name="Franch-Gras L."/>
            <person name="Hahn C."/>
            <person name="Garcia-Roger E.M."/>
            <person name="Carmona M.J."/>
            <person name="Serra M."/>
            <person name="Gomez A."/>
        </authorList>
    </citation>
    <scope>NUCLEOTIDE SEQUENCE [LARGE SCALE GENOMIC DNA]</scope>
    <source>
        <strain evidence="1">HYR1</strain>
    </source>
</reference>
<gene>
    <name evidence="1" type="ORF">BpHYR1_028519</name>
</gene>
<proteinExistence type="predicted"/>
<evidence type="ECO:0000313" key="1">
    <source>
        <dbReference type="EMBL" id="RNA20772.1"/>
    </source>
</evidence>
<organism evidence="1 2">
    <name type="scientific">Brachionus plicatilis</name>
    <name type="common">Marine rotifer</name>
    <name type="synonym">Brachionus muelleri</name>
    <dbReference type="NCBI Taxonomy" id="10195"/>
    <lineage>
        <taxon>Eukaryota</taxon>
        <taxon>Metazoa</taxon>
        <taxon>Spiralia</taxon>
        <taxon>Gnathifera</taxon>
        <taxon>Rotifera</taxon>
        <taxon>Eurotatoria</taxon>
        <taxon>Monogononta</taxon>
        <taxon>Pseudotrocha</taxon>
        <taxon>Ploima</taxon>
        <taxon>Brachionidae</taxon>
        <taxon>Brachionus</taxon>
    </lineage>
</organism>
<name>A0A3M7RAZ2_BRAPC</name>